<feature type="compositionally biased region" description="Polar residues" evidence="9">
    <location>
        <begin position="402"/>
        <end position="419"/>
    </location>
</feature>
<dbReference type="GO" id="GO:0005634">
    <property type="term" value="C:nucleus"/>
    <property type="evidence" value="ECO:0007669"/>
    <property type="project" value="UniProtKB-SubCell"/>
</dbReference>
<feature type="compositionally biased region" description="Low complexity" evidence="9">
    <location>
        <begin position="512"/>
        <end position="525"/>
    </location>
</feature>
<organism evidence="12 13">
    <name type="scientific">Arabidopsis suecica</name>
    <name type="common">Swedish thale-cress</name>
    <name type="synonym">Cardaminopsis suecica</name>
    <dbReference type="NCBI Taxonomy" id="45249"/>
    <lineage>
        <taxon>Eukaryota</taxon>
        <taxon>Viridiplantae</taxon>
        <taxon>Streptophyta</taxon>
        <taxon>Embryophyta</taxon>
        <taxon>Tracheophyta</taxon>
        <taxon>Spermatophyta</taxon>
        <taxon>Magnoliopsida</taxon>
        <taxon>eudicotyledons</taxon>
        <taxon>Gunneridae</taxon>
        <taxon>Pentapetalae</taxon>
        <taxon>rosids</taxon>
        <taxon>malvids</taxon>
        <taxon>Brassicales</taxon>
        <taxon>Brassicaceae</taxon>
        <taxon>Camelineae</taxon>
        <taxon>Arabidopsis</taxon>
    </lineage>
</organism>
<dbReference type="AlphaFoldDB" id="A0A8T1ZIA4"/>
<evidence type="ECO:0000256" key="6">
    <source>
        <dbReference type="ARBA" id="ARBA00023242"/>
    </source>
</evidence>
<feature type="compositionally biased region" description="Polar residues" evidence="9">
    <location>
        <begin position="444"/>
        <end position="453"/>
    </location>
</feature>
<dbReference type="GO" id="GO:0051301">
    <property type="term" value="P:cell division"/>
    <property type="evidence" value="ECO:0007669"/>
    <property type="project" value="UniProtKB-KW"/>
</dbReference>
<keyword evidence="5" id="KW-0159">Chromosome partition</keyword>
<feature type="domain" description="Rad21/Rec8-like protein C-terminal eukaryotic" evidence="10">
    <location>
        <begin position="591"/>
        <end position="643"/>
    </location>
</feature>
<dbReference type="Pfam" id="PF04824">
    <property type="entry name" value="Rad21_Rec8"/>
    <property type="match status" value="1"/>
</dbReference>
<reference evidence="12 13" key="1">
    <citation type="submission" date="2020-12" db="EMBL/GenBank/DDBJ databases">
        <title>Concerted genomic and epigenomic changes stabilize Arabidopsis allopolyploids.</title>
        <authorList>
            <person name="Chen Z."/>
        </authorList>
    </citation>
    <scope>NUCLEOTIDE SEQUENCE [LARGE SCALE GENOMIC DNA]</scope>
    <source>
        <strain evidence="12">As9502</strain>
        <tissue evidence="12">Leaf</tissue>
    </source>
</reference>
<name>A0A8T1ZIA4_ARASU</name>
<comment type="subcellular location">
    <subcellularLocation>
        <location evidence="1">Nucleus</location>
    </subcellularLocation>
</comment>
<dbReference type="InterPro" id="IPR006910">
    <property type="entry name" value="Rad21_Rec8_N"/>
</dbReference>
<dbReference type="GO" id="GO:0003682">
    <property type="term" value="F:chromatin binding"/>
    <property type="evidence" value="ECO:0007669"/>
    <property type="project" value="TreeGrafter"/>
</dbReference>
<evidence type="ECO:0000256" key="9">
    <source>
        <dbReference type="SAM" id="MobiDB-lite"/>
    </source>
</evidence>
<evidence type="ECO:0000259" key="10">
    <source>
        <dbReference type="Pfam" id="PF04824"/>
    </source>
</evidence>
<feature type="region of interest" description="Disordered" evidence="9">
    <location>
        <begin position="351"/>
        <end position="479"/>
    </location>
</feature>
<dbReference type="FunFam" id="1.10.10.580:FF:000002">
    <property type="entry name" value="Sister chromatid cohesion 1 protein 4"/>
    <property type="match status" value="1"/>
</dbReference>
<keyword evidence="3" id="KW-0132">Cell division</keyword>
<keyword evidence="4" id="KW-0498">Mitosis</keyword>
<keyword evidence="6" id="KW-0539">Nucleus</keyword>
<proteinExistence type="inferred from homology"/>
<comment type="subunit">
    <text evidence="8">Component of the cohesin complex.</text>
</comment>
<gene>
    <name evidence="12" type="ORF">ISN44_As11g036730</name>
</gene>
<evidence type="ECO:0000256" key="2">
    <source>
        <dbReference type="ARBA" id="ARBA00009870"/>
    </source>
</evidence>
<keyword evidence="13" id="KW-1185">Reference proteome</keyword>
<accession>A0A8T1ZIA4</accession>
<protein>
    <submittedName>
        <fullName evidence="12">Rad21/Rec8-like protein C-terminal eukaryotic</fullName>
    </submittedName>
</protein>
<evidence type="ECO:0000256" key="1">
    <source>
        <dbReference type="ARBA" id="ARBA00004123"/>
    </source>
</evidence>
<dbReference type="GO" id="GO:1990414">
    <property type="term" value="P:replication-born double-strand break repair via sister chromatid exchange"/>
    <property type="evidence" value="ECO:0007669"/>
    <property type="project" value="TreeGrafter"/>
</dbReference>
<dbReference type="GO" id="GO:0007059">
    <property type="term" value="P:chromosome segregation"/>
    <property type="evidence" value="ECO:0007669"/>
    <property type="project" value="UniProtKB-KW"/>
</dbReference>
<feature type="compositionally biased region" description="Polar residues" evidence="9">
    <location>
        <begin position="376"/>
        <end position="388"/>
    </location>
</feature>
<keyword evidence="7" id="KW-0131">Cell cycle</keyword>
<dbReference type="GO" id="GO:0007062">
    <property type="term" value="P:sister chromatid cohesion"/>
    <property type="evidence" value="ECO:0007669"/>
    <property type="project" value="InterPro"/>
</dbReference>
<dbReference type="PANTHER" id="PTHR12585">
    <property type="entry name" value="SCC1 / RAD21 FAMILY MEMBER"/>
    <property type="match status" value="1"/>
</dbReference>
<dbReference type="CDD" id="cd21793">
    <property type="entry name" value="Rad21_Rec8_M_AtSYN1-like"/>
    <property type="match status" value="1"/>
</dbReference>
<dbReference type="Pfam" id="PF04825">
    <property type="entry name" value="Rad21_Rec8_N"/>
    <property type="match status" value="1"/>
</dbReference>
<dbReference type="PANTHER" id="PTHR12585:SF55">
    <property type="entry name" value="SISTER CHROMATID COHESION 1 PROTEIN 3"/>
    <property type="match status" value="1"/>
</dbReference>
<evidence type="ECO:0000313" key="13">
    <source>
        <dbReference type="Proteomes" id="UP000694251"/>
    </source>
</evidence>
<sequence length="649" mass="73534">MFNPHNKSFLLKKSVKTAWCAAHVHNLLEKSQYIATNIPKTVDHILLHEVPMSIRMSGHILFGVVRIYSKKLDYLSHDYNLLRSLVAKPQDLRQAQFHLITLPQTLNLDELDLEDDDTLYMEFENHIGNEEDITLSDQIPTGIDPYVTITFDDEDIIPESIPMDIEIEKRRDAARDLSPASHSPFAAQQQNIRVESLHEILNDKEATFHNIDEEVLNSRGHSTFELRLGSPSFAGSEEERADFVHPSPEMVLQPTTPPTPQTRPRKRKHYYDNEAVLLSHKILRKMREDPSKTVRKRKKLPSSKLGFWRLDNQSKKDQLFNEPLFTGFSNVLRSLFEKDYVASKPYLAVPDETIPEPASSPTREAETDINPASPVPDSTNRDSTVQRSPRQETEDVQGVAGPQSTRAEAQSPQPSNNNDIEIEHFRDGGFHDYMPSPPPRSSPFRNNDFTTQPETWETSSYRRETSTSTNPENLPGLNIPEYMPSPPLRSWPFRTNDFTTQPESLEAGSYRTEPSTSTIPESSSPGLKTPGLPTISERMDEELYFLEDGGNSPARSPATQYSDALPGRTRAVAQYLKERCSSSLTSSSHASGDLILNKILEGKTRKIAARMFYETLVLKSRGLIDMKQDQPYSDISLKLMPALFSKTQL</sequence>
<dbReference type="InterPro" id="IPR006909">
    <property type="entry name" value="Rad21/Rec8_C_eu"/>
</dbReference>
<feature type="domain" description="Rad21/Rec8-like protein N-terminal" evidence="11">
    <location>
        <begin position="12"/>
        <end position="88"/>
    </location>
</feature>
<dbReference type="EMBL" id="JAEFBJ010000011">
    <property type="protein sequence ID" value="KAG7557714.1"/>
    <property type="molecule type" value="Genomic_DNA"/>
</dbReference>
<evidence type="ECO:0000256" key="8">
    <source>
        <dbReference type="ARBA" id="ARBA00064543"/>
    </source>
</evidence>
<comment type="similarity">
    <text evidence="2">Belongs to the rad21 family.</text>
</comment>
<evidence type="ECO:0000256" key="3">
    <source>
        <dbReference type="ARBA" id="ARBA00022618"/>
    </source>
</evidence>
<evidence type="ECO:0000256" key="5">
    <source>
        <dbReference type="ARBA" id="ARBA00022829"/>
    </source>
</evidence>
<evidence type="ECO:0000256" key="7">
    <source>
        <dbReference type="ARBA" id="ARBA00023306"/>
    </source>
</evidence>
<comment type="caution">
    <text evidence="12">The sequence shown here is derived from an EMBL/GenBank/DDBJ whole genome shotgun (WGS) entry which is preliminary data.</text>
</comment>
<dbReference type="InterPro" id="IPR039781">
    <property type="entry name" value="Rad21/Rec8-like"/>
</dbReference>
<evidence type="ECO:0000259" key="11">
    <source>
        <dbReference type="Pfam" id="PF04825"/>
    </source>
</evidence>
<dbReference type="GO" id="GO:0008278">
    <property type="term" value="C:cohesin complex"/>
    <property type="evidence" value="ECO:0007669"/>
    <property type="project" value="InterPro"/>
</dbReference>
<feature type="compositionally biased region" description="Basic and acidic residues" evidence="9">
    <location>
        <begin position="421"/>
        <end position="430"/>
    </location>
</feature>
<evidence type="ECO:0000313" key="12">
    <source>
        <dbReference type="EMBL" id="KAG7557714.1"/>
    </source>
</evidence>
<dbReference type="Proteomes" id="UP000694251">
    <property type="component" value="Chromosome 11"/>
</dbReference>
<feature type="region of interest" description="Disordered" evidence="9">
    <location>
        <begin position="504"/>
        <end position="533"/>
    </location>
</feature>
<evidence type="ECO:0000256" key="4">
    <source>
        <dbReference type="ARBA" id="ARBA00022776"/>
    </source>
</evidence>
<dbReference type="OrthoDB" id="10071381at2759"/>